<sequence>MKCQDIVHGGGFDFVLPLVPHIEAEGFPLRESFTAEDNAVAMASRPAAMEIGGAFGQVAAWLWSFHFVAAMVSKSETMEADGAVEEIVPWRLAAR</sequence>
<dbReference type="AlphaFoldDB" id="A0A2N9GSS8"/>
<dbReference type="EMBL" id="OIVN01002314">
    <property type="protein sequence ID" value="SPD02528.1"/>
    <property type="molecule type" value="Genomic_DNA"/>
</dbReference>
<protein>
    <submittedName>
        <fullName evidence="1">Uncharacterized protein</fullName>
    </submittedName>
</protein>
<accession>A0A2N9GSS8</accession>
<evidence type="ECO:0000313" key="1">
    <source>
        <dbReference type="EMBL" id="SPD02528.1"/>
    </source>
</evidence>
<organism evidence="1">
    <name type="scientific">Fagus sylvatica</name>
    <name type="common">Beechnut</name>
    <dbReference type="NCBI Taxonomy" id="28930"/>
    <lineage>
        <taxon>Eukaryota</taxon>
        <taxon>Viridiplantae</taxon>
        <taxon>Streptophyta</taxon>
        <taxon>Embryophyta</taxon>
        <taxon>Tracheophyta</taxon>
        <taxon>Spermatophyta</taxon>
        <taxon>Magnoliopsida</taxon>
        <taxon>eudicotyledons</taxon>
        <taxon>Gunneridae</taxon>
        <taxon>Pentapetalae</taxon>
        <taxon>rosids</taxon>
        <taxon>fabids</taxon>
        <taxon>Fagales</taxon>
        <taxon>Fagaceae</taxon>
        <taxon>Fagus</taxon>
    </lineage>
</organism>
<name>A0A2N9GSS8_FAGSY</name>
<reference evidence="1" key="1">
    <citation type="submission" date="2018-02" db="EMBL/GenBank/DDBJ databases">
        <authorList>
            <person name="Cohen D.B."/>
            <person name="Kent A.D."/>
        </authorList>
    </citation>
    <scope>NUCLEOTIDE SEQUENCE</scope>
</reference>
<proteinExistence type="predicted"/>
<gene>
    <name evidence="1" type="ORF">FSB_LOCUS30410</name>
</gene>